<dbReference type="PROSITE" id="PS51462">
    <property type="entry name" value="NUDIX"/>
    <property type="match status" value="1"/>
</dbReference>
<reference evidence="6" key="1">
    <citation type="submission" date="2021-02" db="EMBL/GenBank/DDBJ databases">
        <title>Natrosporangium hydrolyticum gen. nov., sp. nov, a haloalkaliphilic actinobacterium from a soda solonchak soil.</title>
        <authorList>
            <person name="Sorokin D.Y."/>
            <person name="Khijniak T.V."/>
            <person name="Zakharycheva A.P."/>
            <person name="Boueva O.V."/>
            <person name="Ariskina E.V."/>
            <person name="Hahnke R.L."/>
            <person name="Bunk B."/>
            <person name="Sproer C."/>
            <person name="Schumann P."/>
            <person name="Evtushenko L.I."/>
            <person name="Kublanov I.V."/>
        </authorList>
    </citation>
    <scope>NUCLEOTIDE SEQUENCE</scope>
    <source>
        <strain evidence="6">DSM 106523</strain>
    </source>
</reference>
<dbReference type="PANTHER" id="PTHR43736:SF1">
    <property type="entry name" value="DIHYDRONEOPTERIN TRIPHOSPHATE DIPHOSPHATASE"/>
    <property type="match status" value="1"/>
</dbReference>
<evidence type="ECO:0000256" key="2">
    <source>
        <dbReference type="ARBA" id="ARBA00022801"/>
    </source>
</evidence>
<dbReference type="EMBL" id="CP070499">
    <property type="protein sequence ID" value="QSB15176.1"/>
    <property type="molecule type" value="Genomic_DNA"/>
</dbReference>
<dbReference type="InterPro" id="IPR020476">
    <property type="entry name" value="Nudix_hydrolase"/>
</dbReference>
<dbReference type="CDD" id="cd02883">
    <property type="entry name" value="NUDIX_Hydrolase"/>
    <property type="match status" value="1"/>
</dbReference>
<evidence type="ECO:0000256" key="3">
    <source>
        <dbReference type="RuleBase" id="RU003476"/>
    </source>
</evidence>
<sequence length="155" mass="16945">MSSAPRHSVSVAAAVINNDGHALVIRRRDTDAWQLPGGILELGETLHEGVRREVLEETGVVVEPTRLTGVYKNMRLGVVALVFHAHPIAGSPQPTDEAAAVEWWPIERITATMNEAFAIRLSDAFRDEQAPAVRAHDGTHLLDPDPRPADEHGRT</sequence>
<dbReference type="SUPFAM" id="SSF55811">
    <property type="entry name" value="Nudix"/>
    <property type="match status" value="1"/>
</dbReference>
<keyword evidence="2 3" id="KW-0378">Hydrolase</keyword>
<evidence type="ECO:0000256" key="4">
    <source>
        <dbReference type="SAM" id="MobiDB-lite"/>
    </source>
</evidence>
<dbReference type="PROSITE" id="PS00893">
    <property type="entry name" value="NUDIX_BOX"/>
    <property type="match status" value="1"/>
</dbReference>
<dbReference type="InterPro" id="IPR015797">
    <property type="entry name" value="NUDIX_hydrolase-like_dom_sf"/>
</dbReference>
<gene>
    <name evidence="6" type="ORF">JQS43_02035</name>
</gene>
<dbReference type="PANTHER" id="PTHR43736">
    <property type="entry name" value="ADP-RIBOSE PYROPHOSPHATASE"/>
    <property type="match status" value="1"/>
</dbReference>
<evidence type="ECO:0000313" key="6">
    <source>
        <dbReference type="EMBL" id="QSB15176.1"/>
    </source>
</evidence>
<dbReference type="PRINTS" id="PR00502">
    <property type="entry name" value="NUDIXFAMILY"/>
</dbReference>
<dbReference type="Proteomes" id="UP000662857">
    <property type="component" value="Chromosome"/>
</dbReference>
<dbReference type="InterPro" id="IPR000086">
    <property type="entry name" value="NUDIX_hydrolase_dom"/>
</dbReference>
<dbReference type="GO" id="GO:0016787">
    <property type="term" value="F:hydrolase activity"/>
    <property type="evidence" value="ECO:0007669"/>
    <property type="project" value="UniProtKB-KW"/>
</dbReference>
<dbReference type="Pfam" id="PF00293">
    <property type="entry name" value="NUDIX"/>
    <property type="match status" value="1"/>
</dbReference>
<feature type="region of interest" description="Disordered" evidence="4">
    <location>
        <begin position="132"/>
        <end position="155"/>
    </location>
</feature>
<evidence type="ECO:0000259" key="5">
    <source>
        <dbReference type="PROSITE" id="PS51462"/>
    </source>
</evidence>
<keyword evidence="7" id="KW-1185">Reference proteome</keyword>
<feature type="domain" description="Nudix hydrolase" evidence="5">
    <location>
        <begin position="5"/>
        <end position="127"/>
    </location>
</feature>
<dbReference type="RefSeq" id="WP_239677351.1">
    <property type="nucleotide sequence ID" value="NZ_CP070499.1"/>
</dbReference>
<dbReference type="KEGG" id="nhy:JQS43_02035"/>
<organism evidence="6 7">
    <name type="scientific">Natronosporangium hydrolyticum</name>
    <dbReference type="NCBI Taxonomy" id="2811111"/>
    <lineage>
        <taxon>Bacteria</taxon>
        <taxon>Bacillati</taxon>
        <taxon>Actinomycetota</taxon>
        <taxon>Actinomycetes</taxon>
        <taxon>Micromonosporales</taxon>
        <taxon>Micromonosporaceae</taxon>
        <taxon>Natronosporangium</taxon>
    </lineage>
</organism>
<proteinExistence type="inferred from homology"/>
<name>A0A895YKK6_9ACTN</name>
<protein>
    <submittedName>
        <fullName evidence="6">NUDIX domain-containing protein</fullName>
    </submittedName>
</protein>
<dbReference type="AlphaFoldDB" id="A0A895YKK6"/>
<evidence type="ECO:0000313" key="7">
    <source>
        <dbReference type="Proteomes" id="UP000662857"/>
    </source>
</evidence>
<accession>A0A895YKK6</accession>
<dbReference type="InterPro" id="IPR020084">
    <property type="entry name" value="NUDIX_hydrolase_CS"/>
</dbReference>
<comment type="similarity">
    <text evidence="1 3">Belongs to the Nudix hydrolase family.</text>
</comment>
<dbReference type="Gene3D" id="3.90.79.10">
    <property type="entry name" value="Nucleoside Triphosphate Pyrophosphohydrolase"/>
    <property type="match status" value="1"/>
</dbReference>
<evidence type="ECO:0000256" key="1">
    <source>
        <dbReference type="ARBA" id="ARBA00005582"/>
    </source>
</evidence>